<dbReference type="CDD" id="cd15151">
    <property type="entry name" value="7tmA_P2Y13"/>
    <property type="match status" value="1"/>
</dbReference>
<comment type="subcellular location">
    <subcellularLocation>
        <location evidence="1">Cell membrane</location>
        <topology evidence="1">Multi-pass membrane protein</topology>
    </subcellularLocation>
</comment>
<dbReference type="PROSITE" id="PS50262">
    <property type="entry name" value="G_PROTEIN_RECEP_F1_2"/>
    <property type="match status" value="1"/>
</dbReference>
<keyword evidence="9 10" id="KW-0807">Transducer</keyword>
<reference evidence="13" key="1">
    <citation type="submission" date="2023-07" db="EMBL/GenBank/DDBJ databases">
        <authorList>
            <person name="Stuckert A."/>
        </authorList>
    </citation>
    <scope>NUCLEOTIDE SEQUENCE</scope>
</reference>
<protein>
    <recommendedName>
        <fullName evidence="12">G-protein coupled receptors family 1 profile domain-containing protein</fullName>
    </recommendedName>
</protein>
<feature type="transmembrane region" description="Helical" evidence="11">
    <location>
        <begin position="250"/>
        <end position="275"/>
    </location>
</feature>
<dbReference type="PRINTS" id="PR01735">
    <property type="entry name" value="P2Y13PRNCPTR"/>
</dbReference>
<evidence type="ECO:0000256" key="8">
    <source>
        <dbReference type="ARBA" id="ARBA00023170"/>
    </source>
</evidence>
<evidence type="ECO:0000259" key="12">
    <source>
        <dbReference type="PROSITE" id="PS50262"/>
    </source>
</evidence>
<feature type="transmembrane region" description="Helical" evidence="11">
    <location>
        <begin position="340"/>
        <end position="364"/>
    </location>
</feature>
<dbReference type="InterPro" id="IPR008109">
    <property type="entry name" value="P2Y13_rcpt"/>
</dbReference>
<dbReference type="Gene3D" id="1.20.1070.10">
    <property type="entry name" value="Rhodopsin 7-helix transmembrane proteins"/>
    <property type="match status" value="1"/>
</dbReference>
<keyword evidence="6 11" id="KW-0472">Membrane</keyword>
<evidence type="ECO:0000256" key="7">
    <source>
        <dbReference type="ARBA" id="ARBA00023157"/>
    </source>
</evidence>
<feature type="domain" description="G-protein coupled receptors family 1 profile" evidence="12">
    <location>
        <begin position="193"/>
        <end position="449"/>
    </location>
</feature>
<dbReference type="Proteomes" id="UP001176940">
    <property type="component" value="Unassembled WGS sequence"/>
</dbReference>
<dbReference type="PANTHER" id="PTHR24233:SF10">
    <property type="entry name" value="P2Y PURINOCEPTOR 13"/>
    <property type="match status" value="1"/>
</dbReference>
<evidence type="ECO:0000256" key="10">
    <source>
        <dbReference type="RuleBase" id="RU000688"/>
    </source>
</evidence>
<keyword evidence="7" id="KW-1015">Disulfide bond</keyword>
<evidence type="ECO:0000256" key="9">
    <source>
        <dbReference type="ARBA" id="ARBA00023224"/>
    </source>
</evidence>
<keyword evidence="14" id="KW-1185">Reference proteome</keyword>
<proteinExistence type="inferred from homology"/>
<dbReference type="InterPro" id="IPR017452">
    <property type="entry name" value="GPCR_Rhodpsn_7TM"/>
</dbReference>
<dbReference type="InterPro" id="IPR000276">
    <property type="entry name" value="GPCR_Rhodpsn"/>
</dbReference>
<organism evidence="13 14">
    <name type="scientific">Ranitomeya imitator</name>
    <name type="common">mimic poison frog</name>
    <dbReference type="NCBI Taxonomy" id="111125"/>
    <lineage>
        <taxon>Eukaryota</taxon>
        <taxon>Metazoa</taxon>
        <taxon>Chordata</taxon>
        <taxon>Craniata</taxon>
        <taxon>Vertebrata</taxon>
        <taxon>Euteleostomi</taxon>
        <taxon>Amphibia</taxon>
        <taxon>Batrachia</taxon>
        <taxon>Anura</taxon>
        <taxon>Neobatrachia</taxon>
        <taxon>Hyloidea</taxon>
        <taxon>Dendrobatidae</taxon>
        <taxon>Dendrobatinae</taxon>
        <taxon>Ranitomeya</taxon>
    </lineage>
</organism>
<comment type="similarity">
    <text evidence="10">Belongs to the G-protein coupled receptor 1 family.</text>
</comment>
<comment type="caution">
    <text evidence="13">The sequence shown here is derived from an EMBL/GenBank/DDBJ whole genome shotgun (WGS) entry which is preliminary data.</text>
</comment>
<feature type="transmembrane region" description="Helical" evidence="11">
    <location>
        <begin position="209"/>
        <end position="230"/>
    </location>
</feature>
<evidence type="ECO:0000313" key="14">
    <source>
        <dbReference type="Proteomes" id="UP001176940"/>
    </source>
</evidence>
<dbReference type="PROSITE" id="PS00237">
    <property type="entry name" value="G_PROTEIN_RECEP_F1_1"/>
    <property type="match status" value="1"/>
</dbReference>
<dbReference type="SUPFAM" id="SSF81321">
    <property type="entry name" value="Family A G protein-coupled receptor-like"/>
    <property type="match status" value="1"/>
</dbReference>
<name>A0ABN9LBI5_9NEOB</name>
<dbReference type="PRINTS" id="PR00237">
    <property type="entry name" value="GPCRRHODOPSN"/>
</dbReference>
<feature type="transmembrane region" description="Helical" evidence="11">
    <location>
        <begin position="385"/>
        <end position="405"/>
    </location>
</feature>
<evidence type="ECO:0000256" key="11">
    <source>
        <dbReference type="SAM" id="Phobius"/>
    </source>
</evidence>
<evidence type="ECO:0000256" key="3">
    <source>
        <dbReference type="ARBA" id="ARBA00022692"/>
    </source>
</evidence>
<gene>
    <name evidence="13" type="ORF">RIMI_LOCUS6655865</name>
</gene>
<evidence type="ECO:0000313" key="13">
    <source>
        <dbReference type="EMBL" id="CAJ0936128.1"/>
    </source>
</evidence>
<dbReference type="PANTHER" id="PTHR24233">
    <property type="entry name" value="P2Y PURINOCEPTOR-RELATED G-PROTEIN COUPLED RECEPTOR"/>
    <property type="match status" value="1"/>
</dbReference>
<dbReference type="Pfam" id="PF00001">
    <property type="entry name" value="7tm_1"/>
    <property type="match status" value="1"/>
</dbReference>
<dbReference type="PRINTS" id="PR01157">
    <property type="entry name" value="P2YPURNOCPTR"/>
</dbReference>
<dbReference type="EMBL" id="CAUEEQ010012136">
    <property type="protein sequence ID" value="CAJ0936128.1"/>
    <property type="molecule type" value="Genomic_DNA"/>
</dbReference>
<feature type="transmembrane region" description="Helical" evidence="11">
    <location>
        <begin position="295"/>
        <end position="313"/>
    </location>
</feature>
<evidence type="ECO:0000256" key="2">
    <source>
        <dbReference type="ARBA" id="ARBA00022475"/>
    </source>
</evidence>
<evidence type="ECO:0000256" key="6">
    <source>
        <dbReference type="ARBA" id="ARBA00023136"/>
    </source>
</evidence>
<keyword evidence="8 10" id="KW-0675">Receptor</keyword>
<keyword evidence="5 10" id="KW-0297">G-protein coupled receptor</keyword>
<keyword evidence="4 11" id="KW-1133">Transmembrane helix</keyword>
<evidence type="ECO:0000256" key="1">
    <source>
        <dbReference type="ARBA" id="ARBA00004651"/>
    </source>
</evidence>
<evidence type="ECO:0000256" key="4">
    <source>
        <dbReference type="ARBA" id="ARBA00022989"/>
    </source>
</evidence>
<keyword evidence="2" id="KW-1003">Cell membrane</keyword>
<sequence>MELALKRKHIMAWSSGMDRVYTLCDQVANLMQMSQDLEGFKMDPGKVRAIIDCVQACDLKGTLSPEFGENNLQPQGPGSKNVKADALSHSLDSISPQESPSSIIPQGIVVSMVTWELEEKIRKVQLLDLSASGSKLFVPVFLGLHILSVTAMNPETLNATNGSSSVKCSRDVTTTQIVFPILYTVLFFLGLIMNCLSAWIFFQVPSKSVFIVYLKNTMVADIIMTLMLPFKILTDAGIGPWQMKAFVCRFSAVIFYETMYINIILLGLIGLDRFLKIVRPFGRNVMNSVSQAKKISAAVWIVIFLLSLPNMILSSQKATPQNIRSCTLLKTPLGVKWHEAVNYICMIIFWLVFISMTLFYTIISKKVYDSYMKSKSKDKATRKKTRFKVFIVVAVFFLCFAPFHFLRLPYTFSQVGIIKDCQLQNMLYVAKESSLWIAATNVLMDPLIYVMLCKPFRRMIPGLNNSTSSTLETTIKRELNL</sequence>
<evidence type="ECO:0000256" key="5">
    <source>
        <dbReference type="ARBA" id="ARBA00023040"/>
    </source>
</evidence>
<keyword evidence="3 10" id="KW-0812">Transmembrane</keyword>
<feature type="transmembrane region" description="Helical" evidence="11">
    <location>
        <begin position="433"/>
        <end position="452"/>
    </location>
</feature>
<accession>A0ABN9LBI5</accession>
<feature type="transmembrane region" description="Helical" evidence="11">
    <location>
        <begin position="177"/>
        <end position="202"/>
    </location>
</feature>